<keyword evidence="1" id="KW-0472">Membrane</keyword>
<dbReference type="PANTHER" id="PTHR10151:SF120">
    <property type="entry name" value="BIS(5'-ADENOSYL)-TRIPHOSPHATASE"/>
    <property type="match status" value="1"/>
</dbReference>
<dbReference type="GO" id="GO:0017111">
    <property type="term" value="F:ribonucleoside triphosphate phosphatase activity"/>
    <property type="evidence" value="ECO:0007669"/>
    <property type="project" value="TreeGrafter"/>
</dbReference>
<dbReference type="CDD" id="cd16018">
    <property type="entry name" value="Enpp"/>
    <property type="match status" value="1"/>
</dbReference>
<dbReference type="EMBL" id="MBFU01000107">
    <property type="protein sequence ID" value="PWA02078.1"/>
    <property type="molecule type" value="Genomic_DNA"/>
</dbReference>
<evidence type="ECO:0000256" key="1">
    <source>
        <dbReference type="SAM" id="Phobius"/>
    </source>
</evidence>
<dbReference type="PANTHER" id="PTHR10151">
    <property type="entry name" value="ECTONUCLEOTIDE PYROPHOSPHATASE/PHOSPHODIESTERASE"/>
    <property type="match status" value="1"/>
</dbReference>
<dbReference type="InterPro" id="IPR002591">
    <property type="entry name" value="Phosphodiest/P_Trfase"/>
</dbReference>
<dbReference type="AlphaFoldDB" id="A0A2U1JAU7"/>
<dbReference type="Pfam" id="PF01663">
    <property type="entry name" value="Phosphodiest"/>
    <property type="match status" value="1"/>
</dbReference>
<accession>A0A2U1JAU7</accession>
<gene>
    <name evidence="2" type="ORF">BB558_001784</name>
</gene>
<keyword evidence="1" id="KW-0812">Transmembrane</keyword>
<dbReference type="InterPro" id="IPR017850">
    <property type="entry name" value="Alkaline_phosphatase_core_sf"/>
</dbReference>
<sequence>MDLESMVNVKKGSNLGRGRARRSCMKISIYIFCASVICYTLLCTFSGGVMGTNKVFDTVFRGSKSGTLSDQYSNTVILVSVDGLRAEYLSRGLTDNINELSHTGIKVDYMVPSFPSTTFANHYTIVTGLYPESHGIVGNKFYDPSSDDEFDYKSKSSWKSKWWGGEPIWVTAEMQSRKSAIYMWPGSTSVIKGTVPTYMIPFKDNVHPNKKMDQVVDWLLLPIDKRPKFLATYIPEVDQMGHSFGPDSKQVNQSLKLVDQSIKHLVTKLKKLDIYQNVNIVVVSDHGMTASNVPSNVYYIEDIINSSFKNALGSQICKVYLWPLAGILPCSGGDVDGIYKKLKIAEIPGVWSVYKRNDVPAKYNYSKNDRIPPIVIITEPPYIMEARNKKVMEFDGFSSFFDIVNISADQTIGTHGYTNFHPDMYAVFVAHGPAFQHGKPNIQKSHESIKRKTLDRIHELNKKEQFYNQLQKSTGFDTKHEKQTFIKNVDVYGILARILNVEPAPNNGTMSIVEALVTK</sequence>
<protein>
    <submittedName>
        <fullName evidence="2">Uncharacterized protein</fullName>
    </submittedName>
</protein>
<dbReference type="Proteomes" id="UP000245591">
    <property type="component" value="Unassembled WGS sequence"/>
</dbReference>
<proteinExistence type="predicted"/>
<keyword evidence="1" id="KW-1133">Transmembrane helix</keyword>
<evidence type="ECO:0000313" key="3">
    <source>
        <dbReference type="Proteomes" id="UP000245591"/>
    </source>
</evidence>
<dbReference type="GO" id="GO:0009141">
    <property type="term" value="P:nucleoside triphosphate metabolic process"/>
    <property type="evidence" value="ECO:0007669"/>
    <property type="project" value="TreeGrafter"/>
</dbReference>
<name>A0A2U1JAU7_SMIAN</name>
<reference evidence="2 3" key="1">
    <citation type="journal article" date="2018" name="MBio">
        <title>Comparative Genomics Reveals the Core Gene Toolbox for the Fungus-Insect Symbiosis.</title>
        <authorList>
            <person name="Wang Y."/>
            <person name="Stata M."/>
            <person name="Wang W."/>
            <person name="Stajich J.E."/>
            <person name="White M.M."/>
            <person name="Moncalvo J.M."/>
        </authorList>
    </citation>
    <scope>NUCLEOTIDE SEQUENCE [LARGE SCALE GENOMIC DNA]</scope>
    <source>
        <strain evidence="2 3">AUS-126-30</strain>
    </source>
</reference>
<feature type="transmembrane region" description="Helical" evidence="1">
    <location>
        <begin position="27"/>
        <end position="50"/>
    </location>
</feature>
<evidence type="ECO:0000313" key="2">
    <source>
        <dbReference type="EMBL" id="PWA02078.1"/>
    </source>
</evidence>
<comment type="caution">
    <text evidence="2">The sequence shown here is derived from an EMBL/GenBank/DDBJ whole genome shotgun (WGS) entry which is preliminary data.</text>
</comment>
<keyword evidence="3" id="KW-1185">Reference proteome</keyword>
<organism evidence="2 3">
    <name type="scientific">Smittium angustum</name>
    <dbReference type="NCBI Taxonomy" id="133377"/>
    <lineage>
        <taxon>Eukaryota</taxon>
        <taxon>Fungi</taxon>
        <taxon>Fungi incertae sedis</taxon>
        <taxon>Zoopagomycota</taxon>
        <taxon>Kickxellomycotina</taxon>
        <taxon>Harpellomycetes</taxon>
        <taxon>Harpellales</taxon>
        <taxon>Legeriomycetaceae</taxon>
        <taxon>Smittium</taxon>
    </lineage>
</organism>
<dbReference type="GO" id="GO:0047429">
    <property type="term" value="F:nucleoside triphosphate diphosphatase activity"/>
    <property type="evidence" value="ECO:0007669"/>
    <property type="project" value="TreeGrafter"/>
</dbReference>
<dbReference type="Gene3D" id="3.40.720.10">
    <property type="entry name" value="Alkaline Phosphatase, subunit A"/>
    <property type="match status" value="1"/>
</dbReference>
<dbReference type="SUPFAM" id="SSF53649">
    <property type="entry name" value="Alkaline phosphatase-like"/>
    <property type="match status" value="1"/>
</dbReference>